<dbReference type="EMBL" id="MZGX01000012">
    <property type="protein sequence ID" value="OPX44037.1"/>
    <property type="molecule type" value="Genomic_DNA"/>
</dbReference>
<name>A0A1V4SLB1_RUMHU</name>
<evidence type="ECO:0000313" key="2">
    <source>
        <dbReference type="Proteomes" id="UP000191554"/>
    </source>
</evidence>
<dbReference type="OrthoDB" id="1739776at2"/>
<dbReference type="RefSeq" id="WP_080064501.1">
    <property type="nucleotide sequence ID" value="NZ_MZGX01000012.1"/>
</dbReference>
<gene>
    <name evidence="1" type="ORF">CLHUN_20620</name>
</gene>
<dbReference type="Proteomes" id="UP000191554">
    <property type="component" value="Unassembled WGS sequence"/>
</dbReference>
<accession>A0A1V4SLB1</accession>
<reference evidence="1 2" key="1">
    <citation type="submission" date="2017-03" db="EMBL/GenBank/DDBJ databases">
        <title>Genome sequence of Clostridium hungatei DSM 14427.</title>
        <authorList>
            <person name="Poehlein A."/>
            <person name="Daniel R."/>
        </authorList>
    </citation>
    <scope>NUCLEOTIDE SEQUENCE [LARGE SCALE GENOMIC DNA]</scope>
    <source>
        <strain evidence="1 2">DSM 14427</strain>
    </source>
</reference>
<comment type="caution">
    <text evidence="1">The sequence shown here is derived from an EMBL/GenBank/DDBJ whole genome shotgun (WGS) entry which is preliminary data.</text>
</comment>
<proteinExistence type="predicted"/>
<dbReference type="AlphaFoldDB" id="A0A1V4SLB1"/>
<protein>
    <submittedName>
        <fullName evidence="1">Uncharacterized protein</fullName>
    </submittedName>
</protein>
<keyword evidence="2" id="KW-1185">Reference proteome</keyword>
<organism evidence="1 2">
    <name type="scientific">Ruminiclostridium hungatei</name>
    <name type="common">Clostridium hungatei</name>
    <dbReference type="NCBI Taxonomy" id="48256"/>
    <lineage>
        <taxon>Bacteria</taxon>
        <taxon>Bacillati</taxon>
        <taxon>Bacillota</taxon>
        <taxon>Clostridia</taxon>
        <taxon>Eubacteriales</taxon>
        <taxon>Oscillospiraceae</taxon>
        <taxon>Ruminiclostridium</taxon>
    </lineage>
</organism>
<sequence length="68" mass="7799">MCNTCSAEIKHRNSHHTECCTCMNGYPKKCDCGGLIHVEETVSENFGTLVVFRCDKCNFVFDIQEEEY</sequence>
<evidence type="ECO:0000313" key="1">
    <source>
        <dbReference type="EMBL" id="OPX44037.1"/>
    </source>
</evidence>